<evidence type="ECO:0000256" key="1">
    <source>
        <dbReference type="SAM" id="MobiDB-lite"/>
    </source>
</evidence>
<name>A0A841E3Z4_9ACTN</name>
<keyword evidence="2" id="KW-1133">Transmembrane helix</keyword>
<reference evidence="3 4" key="1">
    <citation type="submission" date="2020-08" db="EMBL/GenBank/DDBJ databases">
        <title>Sequencing the genomes of 1000 actinobacteria strains.</title>
        <authorList>
            <person name="Klenk H.-P."/>
        </authorList>
    </citation>
    <scope>NUCLEOTIDE SEQUENCE [LARGE SCALE GENOMIC DNA]</scope>
    <source>
        <strain evidence="3 4">DSM 44593</strain>
    </source>
</reference>
<proteinExistence type="predicted"/>
<keyword evidence="2" id="KW-0812">Transmembrane</keyword>
<keyword evidence="2" id="KW-0472">Membrane</keyword>
<dbReference type="EMBL" id="JACHLY010000001">
    <property type="protein sequence ID" value="MBB5997875.1"/>
    <property type="molecule type" value="Genomic_DNA"/>
</dbReference>
<keyword evidence="4" id="KW-1185">Reference proteome</keyword>
<organism evidence="3 4">
    <name type="scientific">Streptomonospora salina</name>
    <dbReference type="NCBI Taxonomy" id="104205"/>
    <lineage>
        <taxon>Bacteria</taxon>
        <taxon>Bacillati</taxon>
        <taxon>Actinomycetota</taxon>
        <taxon>Actinomycetes</taxon>
        <taxon>Streptosporangiales</taxon>
        <taxon>Nocardiopsidaceae</taxon>
        <taxon>Streptomonospora</taxon>
    </lineage>
</organism>
<dbReference type="RefSeq" id="WP_246463539.1">
    <property type="nucleotide sequence ID" value="NZ_BAABKT010000023.1"/>
</dbReference>
<gene>
    <name evidence="3" type="ORF">HNR25_001626</name>
</gene>
<comment type="caution">
    <text evidence="3">The sequence shown here is derived from an EMBL/GenBank/DDBJ whole genome shotgun (WGS) entry which is preliminary data.</text>
</comment>
<dbReference type="Proteomes" id="UP000578077">
    <property type="component" value="Unassembled WGS sequence"/>
</dbReference>
<evidence type="ECO:0000313" key="3">
    <source>
        <dbReference type="EMBL" id="MBB5997875.1"/>
    </source>
</evidence>
<protein>
    <submittedName>
        <fullName evidence="3">Uncharacterized protein</fullName>
    </submittedName>
</protein>
<dbReference type="AlphaFoldDB" id="A0A841E3Z4"/>
<evidence type="ECO:0000313" key="4">
    <source>
        <dbReference type="Proteomes" id="UP000578077"/>
    </source>
</evidence>
<feature type="transmembrane region" description="Helical" evidence="2">
    <location>
        <begin position="90"/>
        <end position="111"/>
    </location>
</feature>
<evidence type="ECO:0000256" key="2">
    <source>
        <dbReference type="SAM" id="Phobius"/>
    </source>
</evidence>
<accession>A0A841E3Z4</accession>
<sequence length="292" mass="29397">MTPGSPTPEGVEDEPLFPADSGASTQNMNAVSGDGAASANRAGDEFGGRPMFRGDSPAGSDGHSTAEIDLSEIDDGYGGRDRSLLPTNTVLLVAGFVAVLALGGGAAFFVATSGAGSDADLAAGEVPDTPADLETGDLFPDTVDVAGQSYSLSTTDDTDECPTAAHGGFGEVLAENSCVQIVRATYVAEDASTAVTVGIAAMGSPEEAQAAEREQDLGSSKWFAGLQGEDGSGAERMDVAGGHGSGARWGPYQVFSLSASSDGRVNDDRADGMAEVSEDFLDVPLESLGGTV</sequence>
<feature type="region of interest" description="Disordered" evidence="1">
    <location>
        <begin position="1"/>
        <end position="65"/>
    </location>
</feature>